<gene>
    <name evidence="5" type="ORF">SXIM_02040</name>
</gene>
<evidence type="ECO:0000256" key="1">
    <source>
        <dbReference type="ARBA" id="ARBA00006484"/>
    </source>
</evidence>
<dbReference type="PANTHER" id="PTHR43490:SF99">
    <property type="entry name" value="SHORT-CHAIN DEHYDROGENASE_REDUCTASE"/>
    <property type="match status" value="1"/>
</dbReference>
<dbReference type="AlphaFoldDB" id="A0A0F7FQC6"/>
<dbReference type="STRING" id="408015.SXIM_02040"/>
<name>A0A0F7FQC6_9ACTN</name>
<dbReference type="SUPFAM" id="SSF51735">
    <property type="entry name" value="NAD(P)-binding Rossmann-fold domains"/>
    <property type="match status" value="1"/>
</dbReference>
<dbReference type="Proteomes" id="UP000034034">
    <property type="component" value="Chromosome"/>
</dbReference>
<keyword evidence="2" id="KW-0521">NADP</keyword>
<evidence type="ECO:0000313" key="6">
    <source>
        <dbReference type="Proteomes" id="UP000034034"/>
    </source>
</evidence>
<accession>A0A0F7FQC6</accession>
<evidence type="ECO:0000313" key="5">
    <source>
        <dbReference type="EMBL" id="AKG41588.1"/>
    </source>
</evidence>
<organism evidence="5 6">
    <name type="scientific">Streptomyces xiamenensis</name>
    <dbReference type="NCBI Taxonomy" id="408015"/>
    <lineage>
        <taxon>Bacteria</taxon>
        <taxon>Bacillati</taxon>
        <taxon>Actinomycetota</taxon>
        <taxon>Actinomycetes</taxon>
        <taxon>Kitasatosporales</taxon>
        <taxon>Streptomycetaceae</taxon>
        <taxon>Streptomyces</taxon>
    </lineage>
</organism>
<dbReference type="InterPro" id="IPR036291">
    <property type="entry name" value="NAD(P)-bd_dom_sf"/>
</dbReference>
<keyword evidence="6" id="KW-1185">Reference proteome</keyword>
<dbReference type="PROSITE" id="PS00061">
    <property type="entry name" value="ADH_SHORT"/>
    <property type="match status" value="1"/>
</dbReference>
<dbReference type="PRINTS" id="PR00081">
    <property type="entry name" value="GDHRDH"/>
</dbReference>
<dbReference type="EMBL" id="CP009922">
    <property type="protein sequence ID" value="AKG41588.1"/>
    <property type="molecule type" value="Genomic_DNA"/>
</dbReference>
<comment type="similarity">
    <text evidence="1 4">Belongs to the short-chain dehydrogenases/reductases (SDR) family.</text>
</comment>
<evidence type="ECO:0000256" key="2">
    <source>
        <dbReference type="ARBA" id="ARBA00022857"/>
    </source>
</evidence>
<dbReference type="PATRIC" id="fig|408015.6.peg.225"/>
<dbReference type="KEGG" id="sxi:SXIM_02040"/>
<dbReference type="InterPro" id="IPR002347">
    <property type="entry name" value="SDR_fam"/>
</dbReference>
<reference evidence="5" key="1">
    <citation type="submission" date="2019-08" db="EMBL/GenBank/DDBJ databases">
        <title>Complete genome sequence of a mangrove-derived Streptomyces xiamenensis.</title>
        <authorList>
            <person name="Xu J."/>
        </authorList>
    </citation>
    <scope>NUCLEOTIDE SEQUENCE</scope>
    <source>
        <strain evidence="5">318</strain>
    </source>
</reference>
<dbReference type="PRINTS" id="PR00080">
    <property type="entry name" value="SDRFAMILY"/>
</dbReference>
<protein>
    <submittedName>
        <fullName evidence="5">Short-chain dehydrogenase/reductase SDR</fullName>
    </submittedName>
</protein>
<sequence>MPTNRIALVTGANQGMGKHVAKELAADGVTVFIGSRDLARGETAAAEIGSGAVALQLDVTDAASIASAAKRIDEEAGRLDLLVNNAGVSTTRTGALNMAQLRDLAKPSIASLDEVRAVWEVNVFGALAMYQAMLPLLRKSSDARIINVTSALGSLTLAADPTFAYHSSFEPIYAASKAALHAVTLSMMIELEATDIKINLVSPGFARTQLVNFEGTESIEDAAREVVRVARLGPEGPTATFTTWEGRSLPW</sequence>
<dbReference type="HOGENOM" id="CLU_010194_9_0_11"/>
<proteinExistence type="inferred from homology"/>
<dbReference type="PANTHER" id="PTHR43490">
    <property type="entry name" value="(+)-NEOMENTHOL DEHYDROGENASE"/>
    <property type="match status" value="1"/>
</dbReference>
<dbReference type="Gene3D" id="3.40.50.720">
    <property type="entry name" value="NAD(P)-binding Rossmann-like Domain"/>
    <property type="match status" value="1"/>
</dbReference>
<dbReference type="Pfam" id="PF00106">
    <property type="entry name" value="adh_short"/>
    <property type="match status" value="1"/>
</dbReference>
<evidence type="ECO:0000256" key="3">
    <source>
        <dbReference type="ARBA" id="ARBA00023002"/>
    </source>
</evidence>
<keyword evidence="3" id="KW-0560">Oxidoreductase</keyword>
<evidence type="ECO:0000256" key="4">
    <source>
        <dbReference type="RuleBase" id="RU000363"/>
    </source>
</evidence>
<dbReference type="GO" id="GO:0016491">
    <property type="term" value="F:oxidoreductase activity"/>
    <property type="evidence" value="ECO:0007669"/>
    <property type="project" value="UniProtKB-KW"/>
</dbReference>
<dbReference type="InterPro" id="IPR020904">
    <property type="entry name" value="Sc_DH/Rdtase_CS"/>
</dbReference>
<dbReference type="RefSeq" id="WP_246156810.1">
    <property type="nucleotide sequence ID" value="NZ_CP009922.3"/>
</dbReference>